<evidence type="ECO:0000313" key="2">
    <source>
        <dbReference type="Proteomes" id="UP001527882"/>
    </source>
</evidence>
<name>A0ABT4QID8_9BACL</name>
<keyword evidence="2" id="KW-1185">Reference proteome</keyword>
<proteinExistence type="predicted"/>
<protein>
    <submittedName>
        <fullName evidence="1">Uncharacterized protein</fullName>
    </submittedName>
</protein>
<gene>
    <name evidence="1" type="ORF">O9H85_30505</name>
</gene>
<accession>A0ABT4QID8</accession>
<evidence type="ECO:0000313" key="1">
    <source>
        <dbReference type="EMBL" id="MCZ8516641.1"/>
    </source>
</evidence>
<organism evidence="1 2">
    <name type="scientific">Paenibacillus gyeongsangnamensis</name>
    <dbReference type="NCBI Taxonomy" id="3388067"/>
    <lineage>
        <taxon>Bacteria</taxon>
        <taxon>Bacillati</taxon>
        <taxon>Bacillota</taxon>
        <taxon>Bacilli</taxon>
        <taxon>Bacillales</taxon>
        <taxon>Paenibacillaceae</taxon>
        <taxon>Paenibacillus</taxon>
    </lineage>
</organism>
<reference evidence="1 2" key="1">
    <citation type="submission" date="2022-12" db="EMBL/GenBank/DDBJ databases">
        <title>Draft genome sequence of Paenibacillus sp. dW9.</title>
        <authorList>
            <person name="Choi E.-W."/>
            <person name="Kim D.-U."/>
        </authorList>
    </citation>
    <scope>NUCLEOTIDE SEQUENCE [LARGE SCALE GENOMIC DNA]</scope>
    <source>
        <strain evidence="2">dW9</strain>
    </source>
</reference>
<dbReference type="RefSeq" id="WP_269885171.1">
    <property type="nucleotide sequence ID" value="NZ_JAQAGZ010000025.1"/>
</dbReference>
<comment type="caution">
    <text evidence="1">The sequence shown here is derived from an EMBL/GenBank/DDBJ whole genome shotgun (WGS) entry which is preliminary data.</text>
</comment>
<dbReference type="Proteomes" id="UP001527882">
    <property type="component" value="Unassembled WGS sequence"/>
</dbReference>
<dbReference type="EMBL" id="JAQAGZ010000025">
    <property type="protein sequence ID" value="MCZ8516641.1"/>
    <property type="molecule type" value="Genomic_DNA"/>
</dbReference>
<sequence>MIDPHIFLHLIEHVKVASSSGHKLIGWSVDTLEWDGKRVSQILSNVRKEVPWLYNPAALCRWEKREFEKHGGGTSADYRLFEAKRIWVPELISAKKP</sequence>